<evidence type="ECO:0000259" key="1">
    <source>
        <dbReference type="Pfam" id="PF00078"/>
    </source>
</evidence>
<dbReference type="Gene3D" id="3.10.10.10">
    <property type="entry name" value="HIV Type 1 Reverse Transcriptase, subunit A, domain 1"/>
    <property type="match status" value="1"/>
</dbReference>
<sequence length="251" mass="28895">MNDELSMEQRHELEKLAGCFSSIFSNCPDSTTLEEHHIDLTSSTTVWQHPYPVPYVMRQTLCEKVEEMENTGISPYASPVVMIKKKGGSNRICIAQKLLNKLTMFDLHPFIPPTKVLQGMKNDRYFSKIDLSKGYWQIPVHQEDIPKTEFVTMDRHDKFLRMPFGMMNLLLATLTCTEKMLVRGRGHVVDYLDDTLIHMPTWANHVRNLRKPIWTASESNLYCETNKVCAWGRNYLLSWSPTLGGNNQPSG</sequence>
<dbReference type="InterPro" id="IPR043502">
    <property type="entry name" value="DNA/RNA_pol_sf"/>
</dbReference>
<dbReference type="EMBL" id="BLXT01002056">
    <property type="protein sequence ID" value="GFN90749.1"/>
    <property type="molecule type" value="Genomic_DNA"/>
</dbReference>
<accession>A0AAV3Z6J7</accession>
<evidence type="ECO:0000313" key="3">
    <source>
        <dbReference type="Proteomes" id="UP000735302"/>
    </source>
</evidence>
<organism evidence="2 3">
    <name type="scientific">Plakobranchus ocellatus</name>
    <dbReference type="NCBI Taxonomy" id="259542"/>
    <lineage>
        <taxon>Eukaryota</taxon>
        <taxon>Metazoa</taxon>
        <taxon>Spiralia</taxon>
        <taxon>Lophotrochozoa</taxon>
        <taxon>Mollusca</taxon>
        <taxon>Gastropoda</taxon>
        <taxon>Heterobranchia</taxon>
        <taxon>Euthyneura</taxon>
        <taxon>Panpulmonata</taxon>
        <taxon>Sacoglossa</taxon>
        <taxon>Placobranchoidea</taxon>
        <taxon>Plakobranchidae</taxon>
        <taxon>Plakobranchus</taxon>
    </lineage>
</organism>
<comment type="caution">
    <text evidence="2">The sequence shown here is derived from an EMBL/GenBank/DDBJ whole genome shotgun (WGS) entry which is preliminary data.</text>
</comment>
<dbReference type="InterPro" id="IPR000477">
    <property type="entry name" value="RT_dom"/>
</dbReference>
<evidence type="ECO:0000313" key="2">
    <source>
        <dbReference type="EMBL" id="GFN90749.1"/>
    </source>
</evidence>
<dbReference type="SUPFAM" id="SSF56672">
    <property type="entry name" value="DNA/RNA polymerases"/>
    <property type="match status" value="1"/>
</dbReference>
<dbReference type="PANTHER" id="PTHR24559:SF454">
    <property type="entry name" value="RIBONUCLEASE H"/>
    <property type="match status" value="1"/>
</dbReference>
<proteinExistence type="predicted"/>
<keyword evidence="3" id="KW-1185">Reference proteome</keyword>
<gene>
    <name evidence="2" type="ORF">PoB_001725500</name>
</gene>
<dbReference type="InterPro" id="IPR053134">
    <property type="entry name" value="RNA-dir_DNA_polymerase"/>
</dbReference>
<name>A0AAV3Z6J7_9GAST</name>
<dbReference type="Gene3D" id="3.30.70.270">
    <property type="match status" value="1"/>
</dbReference>
<feature type="domain" description="Reverse transcriptase" evidence="1">
    <location>
        <begin position="83"/>
        <end position="231"/>
    </location>
</feature>
<dbReference type="CDD" id="cd01647">
    <property type="entry name" value="RT_LTR"/>
    <property type="match status" value="1"/>
</dbReference>
<dbReference type="InterPro" id="IPR043128">
    <property type="entry name" value="Rev_trsase/Diguanyl_cyclase"/>
</dbReference>
<protein>
    <submittedName>
        <fullName evidence="2">Zinc finger protein</fullName>
    </submittedName>
</protein>
<dbReference type="Pfam" id="PF00078">
    <property type="entry name" value="RVT_1"/>
    <property type="match status" value="1"/>
</dbReference>
<reference evidence="2 3" key="1">
    <citation type="journal article" date="2021" name="Elife">
        <title>Chloroplast acquisition without the gene transfer in kleptoplastic sea slugs, Plakobranchus ocellatus.</title>
        <authorList>
            <person name="Maeda T."/>
            <person name="Takahashi S."/>
            <person name="Yoshida T."/>
            <person name="Shimamura S."/>
            <person name="Takaki Y."/>
            <person name="Nagai Y."/>
            <person name="Toyoda A."/>
            <person name="Suzuki Y."/>
            <person name="Arimoto A."/>
            <person name="Ishii H."/>
            <person name="Satoh N."/>
            <person name="Nishiyama T."/>
            <person name="Hasebe M."/>
            <person name="Maruyama T."/>
            <person name="Minagawa J."/>
            <person name="Obokata J."/>
            <person name="Shigenobu S."/>
        </authorList>
    </citation>
    <scope>NUCLEOTIDE SEQUENCE [LARGE SCALE GENOMIC DNA]</scope>
</reference>
<dbReference type="PANTHER" id="PTHR24559">
    <property type="entry name" value="TRANSPOSON TY3-I GAG-POL POLYPROTEIN"/>
    <property type="match status" value="1"/>
</dbReference>
<dbReference type="Proteomes" id="UP000735302">
    <property type="component" value="Unassembled WGS sequence"/>
</dbReference>
<dbReference type="AlphaFoldDB" id="A0AAV3Z6J7"/>